<evidence type="ECO:0000313" key="9">
    <source>
        <dbReference type="Proteomes" id="UP000305471"/>
    </source>
</evidence>
<feature type="transmembrane region" description="Helical" evidence="7">
    <location>
        <begin position="114"/>
        <end position="135"/>
    </location>
</feature>
<accession>A0A4U0ZMS4</accession>
<feature type="transmembrane region" description="Helical" evidence="7">
    <location>
        <begin position="434"/>
        <end position="460"/>
    </location>
</feature>
<feature type="transmembrane region" description="Helical" evidence="7">
    <location>
        <begin position="42"/>
        <end position="67"/>
    </location>
</feature>
<feature type="transmembrane region" description="Helical" evidence="7">
    <location>
        <begin position="79"/>
        <end position="102"/>
    </location>
</feature>
<reference evidence="8 9" key="1">
    <citation type="submission" date="2019-04" db="EMBL/GenBank/DDBJ databases">
        <title>Alteromonas portus sp. nov., an alginate lyase-excreting marine bacterium.</title>
        <authorList>
            <person name="Huang H."/>
            <person name="Mo K."/>
            <person name="Bao S."/>
        </authorList>
    </citation>
    <scope>NUCLEOTIDE SEQUENCE [LARGE SCALE GENOMIC DNA]</scope>
    <source>
        <strain evidence="8 9">HB161718</strain>
    </source>
</reference>
<dbReference type="Pfam" id="PF13440">
    <property type="entry name" value="Polysacc_synt_3"/>
    <property type="match status" value="1"/>
</dbReference>
<dbReference type="GO" id="GO:0005886">
    <property type="term" value="C:plasma membrane"/>
    <property type="evidence" value="ECO:0007669"/>
    <property type="project" value="UniProtKB-SubCell"/>
</dbReference>
<evidence type="ECO:0008006" key="10">
    <source>
        <dbReference type="Google" id="ProtNLM"/>
    </source>
</evidence>
<dbReference type="PANTHER" id="PTHR30250">
    <property type="entry name" value="PST FAMILY PREDICTED COLANIC ACID TRANSPORTER"/>
    <property type="match status" value="1"/>
</dbReference>
<feature type="transmembrane region" description="Helical" evidence="7">
    <location>
        <begin position="407"/>
        <end position="428"/>
    </location>
</feature>
<dbReference type="InterPro" id="IPR050833">
    <property type="entry name" value="Poly_Biosynth_Transport"/>
</dbReference>
<keyword evidence="5 7" id="KW-1133">Transmembrane helix</keyword>
<evidence type="ECO:0000256" key="2">
    <source>
        <dbReference type="ARBA" id="ARBA00007430"/>
    </source>
</evidence>
<evidence type="ECO:0000256" key="3">
    <source>
        <dbReference type="ARBA" id="ARBA00022475"/>
    </source>
</evidence>
<dbReference type="Proteomes" id="UP000305471">
    <property type="component" value="Unassembled WGS sequence"/>
</dbReference>
<keyword evidence="4 7" id="KW-0812">Transmembrane</keyword>
<evidence type="ECO:0000256" key="1">
    <source>
        <dbReference type="ARBA" id="ARBA00004651"/>
    </source>
</evidence>
<dbReference type="PANTHER" id="PTHR30250:SF10">
    <property type="entry name" value="LIPOPOLYSACCHARIDE BIOSYNTHESIS PROTEIN WZXC"/>
    <property type="match status" value="1"/>
</dbReference>
<gene>
    <name evidence="8" type="ORF">E5672_10720</name>
</gene>
<evidence type="ECO:0000256" key="4">
    <source>
        <dbReference type="ARBA" id="ARBA00022692"/>
    </source>
</evidence>
<evidence type="ECO:0000256" key="7">
    <source>
        <dbReference type="SAM" id="Phobius"/>
    </source>
</evidence>
<keyword evidence="9" id="KW-1185">Reference proteome</keyword>
<feature type="transmembrane region" description="Helical" evidence="7">
    <location>
        <begin position="291"/>
        <end position="313"/>
    </location>
</feature>
<comment type="caution">
    <text evidence="8">The sequence shown here is derived from an EMBL/GenBank/DDBJ whole genome shotgun (WGS) entry which is preliminary data.</text>
</comment>
<organism evidence="8 9">
    <name type="scientific">Alteromonas portus</name>
    <dbReference type="NCBI Taxonomy" id="2565549"/>
    <lineage>
        <taxon>Bacteria</taxon>
        <taxon>Pseudomonadati</taxon>
        <taxon>Pseudomonadota</taxon>
        <taxon>Gammaproteobacteria</taxon>
        <taxon>Alteromonadales</taxon>
        <taxon>Alteromonadaceae</taxon>
        <taxon>Alteromonas/Salinimonas group</taxon>
        <taxon>Alteromonas</taxon>
    </lineage>
</organism>
<comment type="subcellular location">
    <subcellularLocation>
        <location evidence="1">Cell membrane</location>
        <topology evidence="1">Multi-pass membrane protein</topology>
    </subcellularLocation>
</comment>
<feature type="transmembrane region" description="Helical" evidence="7">
    <location>
        <begin position="155"/>
        <end position="179"/>
    </location>
</feature>
<feature type="transmembrane region" description="Helical" evidence="7">
    <location>
        <begin position="319"/>
        <end position="341"/>
    </location>
</feature>
<feature type="transmembrane region" description="Helical" evidence="7">
    <location>
        <begin position="353"/>
        <end position="371"/>
    </location>
</feature>
<evidence type="ECO:0000256" key="6">
    <source>
        <dbReference type="ARBA" id="ARBA00023136"/>
    </source>
</evidence>
<keyword evidence="3" id="KW-1003">Cell membrane</keyword>
<sequence>MVLSKIVKATSWTTVSTVFTSAITILQISILTRYIAPEVYGQFAIINLAIEIFTAMALGGISSFIIYKKDITQKARNTVFILVMLSGCIAFTFFYFIGPMIVKLLGYHNLGGPIQIAAILLIVTSLSSQYQAFALKNFAHDKIAKVEIISKILSFTIALTTVEWGIFCLLLSFISYHLFRLLGLILYLSKSINFSFNFEFSIIKEAINYGAYELGSQTLNIVRKQLDIIILASTLSTHDLGIYHVIKQLASRPAMAIQPIVNKVALPTFSLLQDQKLAFKKTYIDFMRAQSFALAFFYVPVIIFSDLVASLLLGNAFSSHYIILGLLGVFWFIRVAASNLMGPTALAAGQTKLSFYWNLGVLIPNVSIIYLSSSVGVTALAIALIVFQLAIIPIANKLIIRKIIPVTLLEIIASIGMPVLILAIPLLALKFGLYYIQVNVLLFNESAVATLSLLVSLLTIKHVPSIRGSLLRLKNNH</sequence>
<name>A0A4U0ZMS4_9ALTE</name>
<feature type="transmembrane region" description="Helical" evidence="7">
    <location>
        <begin position="12"/>
        <end position="36"/>
    </location>
</feature>
<feature type="transmembrane region" description="Helical" evidence="7">
    <location>
        <begin position="377"/>
        <end position="395"/>
    </location>
</feature>
<dbReference type="AlphaFoldDB" id="A0A4U0ZMS4"/>
<keyword evidence="6 7" id="KW-0472">Membrane</keyword>
<evidence type="ECO:0000256" key="5">
    <source>
        <dbReference type="ARBA" id="ARBA00022989"/>
    </source>
</evidence>
<evidence type="ECO:0000313" key="8">
    <source>
        <dbReference type="EMBL" id="TKB03502.1"/>
    </source>
</evidence>
<comment type="similarity">
    <text evidence="2">Belongs to the polysaccharide synthase family.</text>
</comment>
<proteinExistence type="inferred from homology"/>
<protein>
    <recommendedName>
        <fullName evidence="10">Polysaccharide biosynthesis protein</fullName>
    </recommendedName>
</protein>
<dbReference type="EMBL" id="SWCO01000005">
    <property type="protein sequence ID" value="TKB03502.1"/>
    <property type="molecule type" value="Genomic_DNA"/>
</dbReference>